<dbReference type="InterPro" id="IPR036291">
    <property type="entry name" value="NAD(P)-bd_dom_sf"/>
</dbReference>
<dbReference type="FunFam" id="3.40.50.720:FF:000035">
    <property type="entry name" value="Adenosylhomocysteinase"/>
    <property type="match status" value="1"/>
</dbReference>
<feature type="binding site" evidence="5">
    <location>
        <position position="383"/>
    </location>
    <ligand>
        <name>NAD(+)</name>
        <dbReference type="ChEBI" id="CHEBI:57540"/>
    </ligand>
</feature>
<evidence type="ECO:0000256" key="6">
    <source>
        <dbReference type="SAM" id="MobiDB-lite"/>
    </source>
</evidence>
<dbReference type="Pfam" id="PF05221">
    <property type="entry name" value="AdoHcyase"/>
    <property type="match status" value="2"/>
</dbReference>
<evidence type="ECO:0000313" key="8">
    <source>
        <dbReference type="Ensembl" id="ENSSAUP00010053492.1"/>
    </source>
</evidence>
<feature type="compositionally biased region" description="Basic residues" evidence="6">
    <location>
        <begin position="15"/>
        <end position="24"/>
    </location>
</feature>
<organism evidence="8 9">
    <name type="scientific">Sparus aurata</name>
    <name type="common">Gilthead sea bream</name>
    <dbReference type="NCBI Taxonomy" id="8175"/>
    <lineage>
        <taxon>Eukaryota</taxon>
        <taxon>Metazoa</taxon>
        <taxon>Chordata</taxon>
        <taxon>Craniata</taxon>
        <taxon>Vertebrata</taxon>
        <taxon>Euteleostomi</taxon>
        <taxon>Actinopterygii</taxon>
        <taxon>Neopterygii</taxon>
        <taxon>Teleostei</taxon>
        <taxon>Neoteleostei</taxon>
        <taxon>Acanthomorphata</taxon>
        <taxon>Eupercaria</taxon>
        <taxon>Spariformes</taxon>
        <taxon>Sparidae</taxon>
        <taxon>Sparus</taxon>
    </lineage>
</organism>
<dbReference type="NCBIfam" id="NF004005">
    <property type="entry name" value="PRK05476.2-3"/>
    <property type="match status" value="1"/>
</dbReference>
<dbReference type="InterPro" id="IPR015878">
    <property type="entry name" value="Ado_hCys_hydrolase_NAD-bd"/>
</dbReference>
<evidence type="ECO:0000256" key="3">
    <source>
        <dbReference type="ARBA" id="ARBA00023027"/>
    </source>
</evidence>
<gene>
    <name evidence="8" type="primary">LOC115586747</name>
</gene>
<evidence type="ECO:0000256" key="2">
    <source>
        <dbReference type="ARBA" id="ARBA00022563"/>
    </source>
</evidence>
<reference evidence="8" key="1">
    <citation type="submission" date="2021-04" db="EMBL/GenBank/DDBJ databases">
        <authorList>
            <consortium name="Wellcome Sanger Institute Data Sharing"/>
        </authorList>
    </citation>
    <scope>NUCLEOTIDE SEQUENCE [LARGE SCALE GENOMIC DNA]</scope>
</reference>
<feature type="binding site" evidence="4">
    <location>
        <position position="168"/>
    </location>
    <ligand>
        <name>substrate</name>
    </ligand>
</feature>
<feature type="compositionally biased region" description="Low complexity" evidence="6">
    <location>
        <begin position="25"/>
        <end position="43"/>
    </location>
</feature>
<feature type="binding site" evidence="4">
    <location>
        <position position="193"/>
    </location>
    <ligand>
        <name>substrate</name>
    </ligand>
</feature>
<dbReference type="FunFam" id="3.40.50.1480:FF:000009">
    <property type="entry name" value="Adenosylhomocysteinase like 2"/>
    <property type="match status" value="1"/>
</dbReference>
<keyword evidence="2" id="KW-0554">One-carbon metabolism</keyword>
<dbReference type="PANTHER" id="PTHR23420:SF2">
    <property type="entry name" value="ADENOSYLHOMOCYSTEINASE 3"/>
    <property type="match status" value="1"/>
</dbReference>
<evidence type="ECO:0000256" key="1">
    <source>
        <dbReference type="ARBA" id="ARBA00007122"/>
    </source>
</evidence>
<dbReference type="Gene3D" id="3.40.50.1480">
    <property type="entry name" value="Adenosylhomocysteinase-like"/>
    <property type="match status" value="3"/>
</dbReference>
<comment type="cofactor">
    <cofactor evidence="5">
        <name>NAD(+)</name>
        <dbReference type="ChEBI" id="CHEBI:57540"/>
    </cofactor>
    <text evidence="5">Binds 1 NAD(+) per subunit.</text>
</comment>
<evidence type="ECO:0000256" key="5">
    <source>
        <dbReference type="PIRSR" id="PIRSR001109-2"/>
    </source>
</evidence>
<dbReference type="GO" id="GO:0006730">
    <property type="term" value="P:one-carbon metabolic process"/>
    <property type="evidence" value="ECO:0007669"/>
    <property type="project" value="UniProtKB-KW"/>
</dbReference>
<feature type="binding site" evidence="4">
    <location>
        <position position="227"/>
    </location>
    <ligand>
        <name>substrate</name>
    </ligand>
</feature>
<keyword evidence="3 5" id="KW-0520">NAD</keyword>
<feature type="binding site" evidence="4">
    <location>
        <position position="223"/>
    </location>
    <ligand>
        <name>substrate</name>
    </ligand>
</feature>
<dbReference type="InterPro" id="IPR042172">
    <property type="entry name" value="Adenosylhomocyst_ase-like_sf"/>
</dbReference>
<dbReference type="GO" id="GO:0005829">
    <property type="term" value="C:cytosol"/>
    <property type="evidence" value="ECO:0007669"/>
    <property type="project" value="TreeGrafter"/>
</dbReference>
<name>A0A671XT92_SPAAU</name>
<dbReference type="InterPro" id="IPR020082">
    <property type="entry name" value="S-Ado-L-homoCys_hydrolase_CS"/>
</dbReference>
<feature type="region of interest" description="Disordered" evidence="6">
    <location>
        <begin position="1"/>
        <end position="58"/>
    </location>
</feature>
<dbReference type="PIRSF" id="PIRSF001109">
    <property type="entry name" value="Ad_hcy_hydrolase"/>
    <property type="match status" value="1"/>
</dbReference>
<accession>A0A671XT92</accession>
<proteinExistence type="inferred from homology"/>
<dbReference type="SUPFAM" id="SSF52283">
    <property type="entry name" value="Formate/glycerate dehydrogenase catalytic domain-like"/>
    <property type="match status" value="1"/>
</dbReference>
<comment type="similarity">
    <text evidence="1">Belongs to the adenosylhomocysteinase family.</text>
</comment>
<dbReference type="Ensembl" id="ENSSAUT00010056215.1">
    <property type="protein sequence ID" value="ENSSAUP00010053492.1"/>
    <property type="gene ID" value="ENSSAUG00010021976.1"/>
</dbReference>
<feature type="binding site" evidence="5">
    <location>
        <begin position="259"/>
        <end position="264"/>
    </location>
    <ligand>
        <name>NAD(+)</name>
        <dbReference type="ChEBI" id="CHEBI:57540"/>
    </ligand>
</feature>
<dbReference type="Proteomes" id="UP000472265">
    <property type="component" value="Chromosome 8"/>
</dbReference>
<dbReference type="PANTHER" id="PTHR23420">
    <property type="entry name" value="ADENOSYLHOMOCYSTEINASE"/>
    <property type="match status" value="1"/>
</dbReference>
<feature type="binding site" evidence="5">
    <location>
        <position position="280"/>
    </location>
    <ligand>
        <name>NAD(+)</name>
        <dbReference type="ChEBI" id="CHEBI:57540"/>
    </ligand>
</feature>
<dbReference type="SMART" id="SM00996">
    <property type="entry name" value="AdoHcyase"/>
    <property type="match status" value="1"/>
</dbReference>
<feature type="domain" description="S-adenosyl-L-homocysteine hydrolase NAD binding" evidence="7">
    <location>
        <begin position="228"/>
        <end position="389"/>
    </location>
</feature>
<evidence type="ECO:0000313" key="9">
    <source>
        <dbReference type="Proteomes" id="UP000472265"/>
    </source>
</evidence>
<reference evidence="8" key="3">
    <citation type="submission" date="2025-09" db="UniProtKB">
        <authorList>
            <consortium name="Ensembl"/>
        </authorList>
    </citation>
    <scope>IDENTIFICATION</scope>
</reference>
<dbReference type="GO" id="GO:0033353">
    <property type="term" value="P:S-adenosylmethionine cycle"/>
    <property type="evidence" value="ECO:0007669"/>
    <property type="project" value="TreeGrafter"/>
</dbReference>
<dbReference type="InterPro" id="IPR000043">
    <property type="entry name" value="Adenosylhomocysteinase-like"/>
</dbReference>
<dbReference type="CDD" id="cd00401">
    <property type="entry name" value="SAHH"/>
    <property type="match status" value="1"/>
</dbReference>
<dbReference type="GeneTree" id="ENSGT00950000182981"/>
<dbReference type="AlphaFoldDB" id="A0A671XT92"/>
<feature type="binding site" evidence="4">
    <location>
        <position position="114"/>
    </location>
    <ligand>
        <name>substrate</name>
    </ligand>
</feature>
<dbReference type="SMART" id="SM00997">
    <property type="entry name" value="AdoHcyase_NAD"/>
    <property type="match status" value="1"/>
</dbReference>
<protein>
    <recommendedName>
        <fullName evidence="7">S-adenosyl-L-homocysteine hydrolase NAD binding domain-containing protein</fullName>
    </recommendedName>
</protein>
<dbReference type="SUPFAM" id="SSF51735">
    <property type="entry name" value="NAD(P)-binding Rossmann-fold domains"/>
    <property type="match status" value="1"/>
</dbReference>
<dbReference type="PROSITE" id="PS00739">
    <property type="entry name" value="ADOHCYASE_2"/>
    <property type="match status" value="1"/>
</dbReference>
<dbReference type="Gene3D" id="3.40.50.720">
    <property type="entry name" value="NAD(P)-binding Rossmann-like Domain"/>
    <property type="match status" value="1"/>
</dbReference>
<evidence type="ECO:0000259" key="7">
    <source>
        <dbReference type="SMART" id="SM00997"/>
    </source>
</evidence>
<keyword evidence="9" id="KW-1185">Reference proteome</keyword>
<dbReference type="Pfam" id="PF00670">
    <property type="entry name" value="AdoHcyase_NAD"/>
    <property type="match status" value="1"/>
</dbReference>
<dbReference type="PROSITE" id="PS00738">
    <property type="entry name" value="ADOHCYASE_1"/>
    <property type="match status" value="1"/>
</dbReference>
<sequence>MQIQLTDQKQEFNKRPTKTGRRSLSHSISQSSTDSYSSVGSVSSEDESSPRDKAQTTSKGFSDFCIKNIKQADFGRREIEIAQQEMPALMVLRKRAAGEKPLAGAKVLGCTHITAQTAVLIETLIVLGAQCRWAACNIFSTQNAVAAALAERGASDCVNLTHPFILDDGGDLTHWIYKKHPSLFKSLKGIVEESVTGIYRLYQLSKAGKLCVPAMNVNDSVTKQKFDNLYCCKESILDGLKRTTDTMFGGKQVAVCGYGEVGKGCCAALKALGAIVYVTEVDPICALQACMDGFRVIKLSEVVRQVDVVIACTGNKNVVVREHLDRMKNGCIVCNMGHSSTEIDLASLRTTELRWERVRPQVDHVIWPDGKRIVLLAEGRLLNLSCSTVPSLVLSITATTQAMALIELYSAPEGRYKQDVYLLPKKMDEFVASLHLLTLDAHVTELTDEQAKYLGISKHGPFKPNYYRCVLCLTHTTTHIHDVFFICIVINIVINCPHRY</sequence>
<reference evidence="8" key="2">
    <citation type="submission" date="2025-08" db="UniProtKB">
        <authorList>
            <consortium name="Ensembl"/>
        </authorList>
    </citation>
    <scope>IDENTIFICATION</scope>
</reference>
<evidence type="ECO:0000256" key="4">
    <source>
        <dbReference type="PIRSR" id="PIRSR001109-1"/>
    </source>
</evidence>